<name>A0AAD9WPD3_9ROSI</name>
<comment type="caution">
    <text evidence="1">The sequence shown here is derived from an EMBL/GenBank/DDBJ whole genome shotgun (WGS) entry which is preliminary data.</text>
</comment>
<dbReference type="AlphaFoldDB" id="A0AAD9WPD3"/>
<proteinExistence type="predicted"/>
<protein>
    <submittedName>
        <fullName evidence="1">Uncharacterized protein</fullName>
    </submittedName>
</protein>
<dbReference type="EMBL" id="JANJYI010000009">
    <property type="protein sequence ID" value="KAK2637380.1"/>
    <property type="molecule type" value="Genomic_DNA"/>
</dbReference>
<evidence type="ECO:0000313" key="2">
    <source>
        <dbReference type="Proteomes" id="UP001280121"/>
    </source>
</evidence>
<dbReference type="Proteomes" id="UP001280121">
    <property type="component" value="Unassembled WGS sequence"/>
</dbReference>
<keyword evidence="2" id="KW-1185">Reference proteome</keyword>
<gene>
    <name evidence="1" type="ORF">Ddye_032172</name>
</gene>
<sequence>MLCKSSSSLAPLASRLVGRVNRHYNHSAVFTASNHLNRKQISSSFNVPDFHFSTHAATTKTMKPSGDDRVRQL</sequence>
<reference evidence="1" key="1">
    <citation type="journal article" date="2023" name="Plant J.">
        <title>Genome sequences and population genomics provide insights into the demographic history, inbreeding, and mutation load of two 'living fossil' tree species of Dipteronia.</title>
        <authorList>
            <person name="Feng Y."/>
            <person name="Comes H.P."/>
            <person name="Chen J."/>
            <person name="Zhu S."/>
            <person name="Lu R."/>
            <person name="Zhang X."/>
            <person name="Li P."/>
            <person name="Qiu J."/>
            <person name="Olsen K.M."/>
            <person name="Qiu Y."/>
        </authorList>
    </citation>
    <scope>NUCLEOTIDE SEQUENCE</scope>
    <source>
        <strain evidence="1">KIB01</strain>
    </source>
</reference>
<accession>A0AAD9WPD3</accession>
<evidence type="ECO:0000313" key="1">
    <source>
        <dbReference type="EMBL" id="KAK2637380.1"/>
    </source>
</evidence>
<organism evidence="1 2">
    <name type="scientific">Dipteronia dyeriana</name>
    <dbReference type="NCBI Taxonomy" id="168575"/>
    <lineage>
        <taxon>Eukaryota</taxon>
        <taxon>Viridiplantae</taxon>
        <taxon>Streptophyta</taxon>
        <taxon>Embryophyta</taxon>
        <taxon>Tracheophyta</taxon>
        <taxon>Spermatophyta</taxon>
        <taxon>Magnoliopsida</taxon>
        <taxon>eudicotyledons</taxon>
        <taxon>Gunneridae</taxon>
        <taxon>Pentapetalae</taxon>
        <taxon>rosids</taxon>
        <taxon>malvids</taxon>
        <taxon>Sapindales</taxon>
        <taxon>Sapindaceae</taxon>
        <taxon>Hippocastanoideae</taxon>
        <taxon>Acereae</taxon>
        <taxon>Dipteronia</taxon>
    </lineage>
</organism>